<dbReference type="InterPro" id="IPR008513">
    <property type="entry name" value="tRNA(Met)_cyd_acetate_ligase"/>
</dbReference>
<evidence type="ECO:0000313" key="4">
    <source>
        <dbReference type="EMBL" id="KRM93938.1"/>
    </source>
</evidence>
<dbReference type="NCBIfam" id="NF010191">
    <property type="entry name" value="PRK13670.1"/>
    <property type="match status" value="1"/>
</dbReference>
<keyword evidence="2 3" id="KW-0819">tRNA processing</keyword>
<dbReference type="PANTHER" id="PTHR37825:SF1">
    <property type="entry name" value="TRNA(MET) CYTIDINE ACETATE LIGASE"/>
    <property type="match status" value="1"/>
</dbReference>
<dbReference type="InterPro" id="IPR014729">
    <property type="entry name" value="Rossmann-like_a/b/a_fold"/>
</dbReference>
<dbReference type="PATRIC" id="fig|1423802.4.peg.670"/>
<name>A0A0R2CSH8_9LACO</name>
<dbReference type="GO" id="GO:0005524">
    <property type="term" value="F:ATP binding"/>
    <property type="evidence" value="ECO:0007669"/>
    <property type="project" value="UniProtKB-KW"/>
</dbReference>
<dbReference type="Gene3D" id="3.40.50.620">
    <property type="entry name" value="HUPs"/>
    <property type="match status" value="1"/>
</dbReference>
<dbReference type="PANTHER" id="PTHR37825">
    <property type="entry name" value="TRNA(MET) CYTIDINE ACETATE LIGASE"/>
    <property type="match status" value="1"/>
</dbReference>
<feature type="binding site" evidence="3">
    <location>
        <position position="101"/>
    </location>
    <ligand>
        <name>ATP</name>
        <dbReference type="ChEBI" id="CHEBI:30616"/>
    </ligand>
</feature>
<evidence type="ECO:0000256" key="3">
    <source>
        <dbReference type="HAMAP-Rule" id="MF_01539"/>
    </source>
</evidence>
<dbReference type="GO" id="GO:0016879">
    <property type="term" value="F:ligase activity, forming carbon-nitrogen bonds"/>
    <property type="evidence" value="ECO:0007669"/>
    <property type="project" value="UniProtKB-UniRule"/>
</dbReference>
<organism evidence="4 5">
    <name type="scientific">Lentilactobacillus senioris DSM 24302 = JCM 17472</name>
    <dbReference type="NCBI Taxonomy" id="1423802"/>
    <lineage>
        <taxon>Bacteria</taxon>
        <taxon>Bacillati</taxon>
        <taxon>Bacillota</taxon>
        <taxon>Bacilli</taxon>
        <taxon>Lactobacillales</taxon>
        <taxon>Lactobacillaceae</taxon>
        <taxon>Lentilactobacillus</taxon>
    </lineage>
</organism>
<keyword evidence="3" id="KW-0694">RNA-binding</keyword>
<comment type="catalytic activity">
    <reaction evidence="3">
        <text>cytidine(34) in elongator tRNA(Met) + acetate + ATP = N(4)-acetylcytidine(34) in elongator tRNA(Met) + AMP + diphosphate</text>
        <dbReference type="Rhea" id="RHEA:58144"/>
        <dbReference type="Rhea" id="RHEA-COMP:10693"/>
        <dbReference type="Rhea" id="RHEA-COMP:10694"/>
        <dbReference type="ChEBI" id="CHEBI:30089"/>
        <dbReference type="ChEBI" id="CHEBI:30616"/>
        <dbReference type="ChEBI" id="CHEBI:33019"/>
        <dbReference type="ChEBI" id="CHEBI:74900"/>
        <dbReference type="ChEBI" id="CHEBI:82748"/>
        <dbReference type="ChEBI" id="CHEBI:456215"/>
    </reaction>
</comment>
<dbReference type="GO" id="GO:0006400">
    <property type="term" value="P:tRNA modification"/>
    <property type="evidence" value="ECO:0007669"/>
    <property type="project" value="UniProtKB-UniRule"/>
</dbReference>
<accession>A0A0R2CSH8</accession>
<feature type="binding site" evidence="3">
    <location>
        <begin position="7"/>
        <end position="20"/>
    </location>
    <ligand>
        <name>ATP</name>
        <dbReference type="ChEBI" id="CHEBI:30616"/>
    </ligand>
</feature>
<dbReference type="STRING" id="1423802.FC56_GL000659"/>
<dbReference type="RefSeq" id="WP_056978404.1">
    <property type="nucleotide sequence ID" value="NZ_AYZR01000008.1"/>
</dbReference>
<keyword evidence="1 3" id="KW-0436">Ligase</keyword>
<keyword evidence="3" id="KW-0963">Cytoplasm</keyword>
<evidence type="ECO:0000256" key="2">
    <source>
        <dbReference type="ARBA" id="ARBA00022694"/>
    </source>
</evidence>
<reference evidence="4 5" key="1">
    <citation type="journal article" date="2015" name="Genome Announc.">
        <title>Expanding the biotechnology potential of lactobacilli through comparative genomics of 213 strains and associated genera.</title>
        <authorList>
            <person name="Sun Z."/>
            <person name="Harris H.M."/>
            <person name="McCann A."/>
            <person name="Guo C."/>
            <person name="Argimon S."/>
            <person name="Zhang W."/>
            <person name="Yang X."/>
            <person name="Jeffery I.B."/>
            <person name="Cooney J.C."/>
            <person name="Kagawa T.F."/>
            <person name="Liu W."/>
            <person name="Song Y."/>
            <person name="Salvetti E."/>
            <person name="Wrobel A."/>
            <person name="Rasinkangas P."/>
            <person name="Parkhill J."/>
            <person name="Rea M.C."/>
            <person name="O'Sullivan O."/>
            <person name="Ritari J."/>
            <person name="Douillard F.P."/>
            <person name="Paul Ross R."/>
            <person name="Yang R."/>
            <person name="Briner A.E."/>
            <person name="Felis G.E."/>
            <person name="de Vos W.M."/>
            <person name="Barrangou R."/>
            <person name="Klaenhammer T.R."/>
            <person name="Caufield P.W."/>
            <person name="Cui Y."/>
            <person name="Zhang H."/>
            <person name="O'Toole P.W."/>
        </authorList>
    </citation>
    <scope>NUCLEOTIDE SEQUENCE [LARGE SCALE GENOMIC DNA]</scope>
    <source>
        <strain evidence="4 5">DSM 24302</strain>
    </source>
</reference>
<dbReference type="AlphaFoldDB" id="A0A0R2CSH8"/>
<keyword evidence="3" id="KW-0820">tRNA-binding</keyword>
<keyword evidence="3" id="KW-0547">Nucleotide-binding</keyword>
<dbReference type="SUPFAM" id="SSF52374">
    <property type="entry name" value="Nucleotidylyl transferase"/>
    <property type="match status" value="1"/>
</dbReference>
<comment type="similarity">
    <text evidence="3">Belongs to the TmcAL family.</text>
</comment>
<protein>
    <recommendedName>
        <fullName evidence="3">tRNA(Met) cytidine acetate ligase</fullName>
        <ecNumber evidence="3">6.3.4.-</ecNumber>
    </recommendedName>
</protein>
<comment type="caution">
    <text evidence="3">Lacks conserved residue(s) required for the propagation of feature annotation.</text>
</comment>
<evidence type="ECO:0000313" key="5">
    <source>
        <dbReference type="Proteomes" id="UP000051256"/>
    </source>
</evidence>
<evidence type="ECO:0000256" key="1">
    <source>
        <dbReference type="ARBA" id="ARBA00022598"/>
    </source>
</evidence>
<comment type="subcellular location">
    <subcellularLocation>
        <location evidence="3">Cytoplasm</location>
    </subcellularLocation>
</comment>
<dbReference type="GO" id="GO:0005737">
    <property type="term" value="C:cytoplasm"/>
    <property type="evidence" value="ECO:0007669"/>
    <property type="project" value="UniProtKB-SubCell"/>
</dbReference>
<dbReference type="Proteomes" id="UP000051256">
    <property type="component" value="Unassembled WGS sequence"/>
</dbReference>
<dbReference type="HAMAP" id="MF_01539">
    <property type="entry name" value="TmcAL"/>
    <property type="match status" value="1"/>
</dbReference>
<sequence>MKAVAIIAEYNPFHNGHLYQLKAAKEKTGADVVIALLSGNWVQRGEPAAFDKWQRTQLALAGGVDLVVELPFNYAVQPAHLFAEGGVKLAEALHATWLSFGAETPDLDYQKLIANQPDKNQFKQFDQTFATQYSDYLTKTTGITVNRSNDILFFSYANAKAQQGANIELVPIQRVGSDHQDTNLTTGAISSASAIRTAIQTLNKSELKKQLPMATYQLIDDVQMVTWKDFWPLLRYELVATPIAELKRIYQMTEGIEYRLKQVANQATSFEEFLRGVKTKRYTYTRIQRLCVYVLMHVYDSEMKIPSDYLRILGFNAVGQAYLNQEKKKLELPLITKVTDDLSKQELALDYRAGMLRQLVTNQQQDFYHHPLIKLS</sequence>
<dbReference type="EMBL" id="AYZR01000008">
    <property type="protein sequence ID" value="KRM93938.1"/>
    <property type="molecule type" value="Genomic_DNA"/>
</dbReference>
<keyword evidence="5" id="KW-1185">Reference proteome</keyword>
<dbReference type="Pfam" id="PF05636">
    <property type="entry name" value="HIGH_NTase1"/>
    <property type="match status" value="1"/>
</dbReference>
<feature type="binding site" evidence="3">
    <location>
        <position position="174"/>
    </location>
    <ligand>
        <name>ATP</name>
        <dbReference type="ChEBI" id="CHEBI:30616"/>
    </ligand>
</feature>
<gene>
    <name evidence="3" type="primary">tmcAL</name>
    <name evidence="4" type="ORF">FC56_GL000659</name>
</gene>
<proteinExistence type="inferred from homology"/>
<feature type="binding site" evidence="3">
    <location>
        <position position="149"/>
    </location>
    <ligand>
        <name>ATP</name>
        <dbReference type="ChEBI" id="CHEBI:30616"/>
    </ligand>
</feature>
<dbReference type="GO" id="GO:0000049">
    <property type="term" value="F:tRNA binding"/>
    <property type="evidence" value="ECO:0007669"/>
    <property type="project" value="UniProtKB-KW"/>
</dbReference>
<comment type="caution">
    <text evidence="4">The sequence shown here is derived from an EMBL/GenBank/DDBJ whole genome shotgun (WGS) entry which is preliminary data.</text>
</comment>
<dbReference type="EC" id="6.3.4.-" evidence="3"/>
<keyword evidence="3" id="KW-0067">ATP-binding</keyword>
<comment type="function">
    <text evidence="3">Catalyzes the formation of N(4)-acetylcytidine (ac(4)C) at the wobble position of elongator tRNA(Met), using acetate and ATP as substrates. First activates an acetate ion to form acetyladenylate (Ac-AMP) and then transfers the acetyl group to tRNA to form ac(4)C34.</text>
</comment>